<keyword evidence="2" id="KW-1185">Reference proteome</keyword>
<evidence type="ECO:0000313" key="1">
    <source>
        <dbReference type="EMBL" id="GAA0162219.1"/>
    </source>
</evidence>
<gene>
    <name evidence="1" type="ORF">LIER_39373</name>
</gene>
<organism evidence="1 2">
    <name type="scientific">Lithospermum erythrorhizon</name>
    <name type="common">Purple gromwell</name>
    <name type="synonym">Lithospermum officinale var. erythrorhizon</name>
    <dbReference type="NCBI Taxonomy" id="34254"/>
    <lineage>
        <taxon>Eukaryota</taxon>
        <taxon>Viridiplantae</taxon>
        <taxon>Streptophyta</taxon>
        <taxon>Embryophyta</taxon>
        <taxon>Tracheophyta</taxon>
        <taxon>Spermatophyta</taxon>
        <taxon>Magnoliopsida</taxon>
        <taxon>eudicotyledons</taxon>
        <taxon>Gunneridae</taxon>
        <taxon>Pentapetalae</taxon>
        <taxon>asterids</taxon>
        <taxon>lamiids</taxon>
        <taxon>Boraginales</taxon>
        <taxon>Boraginaceae</taxon>
        <taxon>Boraginoideae</taxon>
        <taxon>Lithospermeae</taxon>
        <taxon>Lithospermum</taxon>
    </lineage>
</organism>
<evidence type="ECO:0000313" key="2">
    <source>
        <dbReference type="Proteomes" id="UP001454036"/>
    </source>
</evidence>
<dbReference type="Proteomes" id="UP001454036">
    <property type="component" value="Unassembled WGS sequence"/>
</dbReference>
<comment type="caution">
    <text evidence="1">The sequence shown here is derived from an EMBL/GenBank/DDBJ whole genome shotgun (WGS) entry which is preliminary data.</text>
</comment>
<accession>A0AAV3QEN8</accession>
<dbReference type="EMBL" id="BAABME010021047">
    <property type="protein sequence ID" value="GAA0162219.1"/>
    <property type="molecule type" value="Genomic_DNA"/>
</dbReference>
<proteinExistence type="predicted"/>
<sequence length="243" mass="27810">MEIQRELEYVQAKVFNGDLSPNLLKQMSVLEGRSKSILYVEKCFYRDKARVTWLEEGYASTAFFHSRQKAYVNYEEKLGEIITKKIGADDIQALQTTISSVEIEKALMKMKDGKTLGPDGMKHVLDKIMEKQQTTFILGRISEGIMLMQELVSGYHMKSGVPRCAIKRAQARYPLSPYLFIIVMDMFNELLNHRTLHYDFTFHPKYKELGIASVCFADNMFILCGASGETIEIMSNALKDFGE</sequence>
<reference evidence="1 2" key="1">
    <citation type="submission" date="2024-01" db="EMBL/GenBank/DDBJ databases">
        <title>The complete chloroplast genome sequence of Lithospermum erythrorhizon: insights into the phylogenetic relationship among Boraginaceae species and the maternal lineages of purple gromwells.</title>
        <authorList>
            <person name="Okada T."/>
            <person name="Watanabe K."/>
        </authorList>
    </citation>
    <scope>NUCLEOTIDE SEQUENCE [LARGE SCALE GENOMIC DNA]</scope>
</reference>
<name>A0AAV3QEN8_LITER</name>
<protein>
    <submittedName>
        <fullName evidence="1">Uncharacterized protein</fullName>
    </submittedName>
</protein>
<dbReference type="AlphaFoldDB" id="A0AAV3QEN8"/>